<organism evidence="3 4">
    <name type="scientific">Scomber scombrus</name>
    <name type="common">Atlantic mackerel</name>
    <name type="synonym">Scomber vernalis</name>
    <dbReference type="NCBI Taxonomy" id="13677"/>
    <lineage>
        <taxon>Eukaryota</taxon>
        <taxon>Metazoa</taxon>
        <taxon>Chordata</taxon>
        <taxon>Craniata</taxon>
        <taxon>Vertebrata</taxon>
        <taxon>Euteleostomi</taxon>
        <taxon>Actinopterygii</taxon>
        <taxon>Neopterygii</taxon>
        <taxon>Teleostei</taxon>
        <taxon>Neoteleostei</taxon>
        <taxon>Acanthomorphata</taxon>
        <taxon>Pelagiaria</taxon>
        <taxon>Scombriformes</taxon>
        <taxon>Scombridae</taxon>
        <taxon>Scomber</taxon>
    </lineage>
</organism>
<name>A0AAV1PL54_SCOSC</name>
<evidence type="ECO:0000256" key="2">
    <source>
        <dbReference type="SAM" id="MobiDB-lite"/>
    </source>
</evidence>
<dbReference type="Proteomes" id="UP001314229">
    <property type="component" value="Unassembled WGS sequence"/>
</dbReference>
<gene>
    <name evidence="3" type="ORF">FSCOSCO3_A026796</name>
</gene>
<reference evidence="3 4" key="1">
    <citation type="submission" date="2024-01" db="EMBL/GenBank/DDBJ databases">
        <authorList>
            <person name="Alioto T."/>
            <person name="Alioto T."/>
            <person name="Gomez Garrido J."/>
        </authorList>
    </citation>
    <scope>NUCLEOTIDE SEQUENCE [LARGE SCALE GENOMIC DNA]</scope>
</reference>
<accession>A0AAV1PL54</accession>
<feature type="region of interest" description="Disordered" evidence="2">
    <location>
        <begin position="30"/>
        <end position="50"/>
    </location>
</feature>
<evidence type="ECO:0000313" key="3">
    <source>
        <dbReference type="EMBL" id="CAK6972697.1"/>
    </source>
</evidence>
<feature type="coiled-coil region" evidence="1">
    <location>
        <begin position="187"/>
        <end position="214"/>
    </location>
</feature>
<keyword evidence="1" id="KW-0175">Coiled coil</keyword>
<proteinExistence type="predicted"/>
<sequence length="392" mass="46178">MQMDMAERSLDKTKREMEEVRARVRECLREKLERRKRHEEEKREREEELKVVQSGHAQEITELKMANFASKAEMLVESVTSEVQLLEKGQSSHADQRDKETAVKILNTEIKKKHQKELEELINSYDMRARELENRFLKQRTLMFESNMKKVDTELKEADNAHQQHCQSIMAEMEQLANNSNELLRCKQEVAVEKAKLEKELEEDERRKRHSAKVGEERQKLLEHLKSVKEHRHQLPAKYRKELSGIILEMGGDLIVKYLDLKEVQRETDHIQNYTDVFFKVYEDSGSDFLARMTTAAEVSEEENHKVWLALAVGKQDLNASKKLLEHIRVKRARIRSLKRELSEDLKEYDKLVTKARTMRKSLNWTLPRIDVERALKSVSNDLVVKLTHPAT</sequence>
<comment type="caution">
    <text evidence="3">The sequence shown here is derived from an EMBL/GenBank/DDBJ whole genome shotgun (WGS) entry which is preliminary data.</text>
</comment>
<evidence type="ECO:0000313" key="4">
    <source>
        <dbReference type="Proteomes" id="UP001314229"/>
    </source>
</evidence>
<evidence type="ECO:0000256" key="1">
    <source>
        <dbReference type="SAM" id="Coils"/>
    </source>
</evidence>
<protein>
    <submittedName>
        <fullName evidence="3">Dynein regulatory complex subunit 4-like, partial</fullName>
    </submittedName>
</protein>
<keyword evidence="4" id="KW-1185">Reference proteome</keyword>
<dbReference type="EMBL" id="CAWUFR010000210">
    <property type="protein sequence ID" value="CAK6972697.1"/>
    <property type="molecule type" value="Genomic_DNA"/>
</dbReference>
<dbReference type="AlphaFoldDB" id="A0AAV1PL54"/>